<comment type="caution">
    <text evidence="2">The sequence shown here is derived from an EMBL/GenBank/DDBJ whole genome shotgun (WGS) entry which is preliminary data.</text>
</comment>
<dbReference type="Proteomes" id="UP000279446">
    <property type="component" value="Unassembled WGS sequence"/>
</dbReference>
<accession>A0A3S1DKJ5</accession>
<gene>
    <name evidence="2" type="ORF">EJP82_11205</name>
</gene>
<dbReference type="EMBL" id="RZNY01000007">
    <property type="protein sequence ID" value="RUT46788.1"/>
    <property type="molecule type" value="Genomic_DNA"/>
</dbReference>
<name>A0A3S1DKJ5_9BACL</name>
<feature type="region of interest" description="Disordered" evidence="1">
    <location>
        <begin position="76"/>
        <end position="101"/>
    </location>
</feature>
<protein>
    <submittedName>
        <fullName evidence="2">Uncharacterized protein</fullName>
    </submittedName>
</protein>
<evidence type="ECO:0000256" key="1">
    <source>
        <dbReference type="SAM" id="MobiDB-lite"/>
    </source>
</evidence>
<sequence length="229" mass="25529">MKANIVEDIGSGKIITKIEFFKGPDIVKTETVNAQKINREVEFTGEKVLVVSKDNESPNGAYIGFQRGASDTAWTMSNSTSPHWPLGSVTPEKTPGTNLDAYPGSKIKHRVDFNRIEAYKSDLYPDIPNFKTKVLDTRSQVLDPLNETKLTGADANVKVLPNRCDIVYPLGMGQTDDSTEVVKLEVTTVDHAYIFFTQNYDHEAYFHKLPAGNAAMMYYLAAYSSVYPF</sequence>
<dbReference type="AlphaFoldDB" id="A0A3S1DKJ5"/>
<evidence type="ECO:0000313" key="2">
    <source>
        <dbReference type="EMBL" id="RUT46788.1"/>
    </source>
</evidence>
<dbReference type="RefSeq" id="WP_127192127.1">
    <property type="nucleotide sequence ID" value="NZ_RZNY01000007.1"/>
</dbReference>
<evidence type="ECO:0000313" key="3">
    <source>
        <dbReference type="Proteomes" id="UP000279446"/>
    </source>
</evidence>
<proteinExistence type="predicted"/>
<keyword evidence="3" id="KW-1185">Reference proteome</keyword>
<organism evidence="2 3">
    <name type="scientific">Paenibacillus anaericanus</name>
    <dbReference type="NCBI Taxonomy" id="170367"/>
    <lineage>
        <taxon>Bacteria</taxon>
        <taxon>Bacillati</taxon>
        <taxon>Bacillota</taxon>
        <taxon>Bacilli</taxon>
        <taxon>Bacillales</taxon>
        <taxon>Paenibacillaceae</taxon>
        <taxon>Paenibacillus</taxon>
    </lineage>
</organism>
<reference evidence="2 3" key="1">
    <citation type="submission" date="2018-12" db="EMBL/GenBank/DDBJ databases">
        <authorList>
            <person name="Sun L."/>
            <person name="Chen Z."/>
        </authorList>
    </citation>
    <scope>NUCLEOTIDE SEQUENCE [LARGE SCALE GENOMIC DNA]</scope>
    <source>
        <strain evidence="2 3">DSM 15890</strain>
    </source>
</reference>